<dbReference type="Proteomes" id="UP001363151">
    <property type="component" value="Unassembled WGS sequence"/>
</dbReference>
<name>A0ABR1G634_AURAN</name>
<feature type="transmembrane region" description="Helical" evidence="2">
    <location>
        <begin position="139"/>
        <end position="158"/>
    </location>
</feature>
<proteinExistence type="predicted"/>
<feature type="compositionally biased region" description="Low complexity" evidence="1">
    <location>
        <begin position="245"/>
        <end position="263"/>
    </location>
</feature>
<keyword evidence="2" id="KW-0472">Membrane</keyword>
<feature type="transmembrane region" description="Helical" evidence="2">
    <location>
        <begin position="99"/>
        <end position="118"/>
    </location>
</feature>
<keyword evidence="2" id="KW-0812">Transmembrane</keyword>
<feature type="region of interest" description="Disordered" evidence="1">
    <location>
        <begin position="1"/>
        <end position="37"/>
    </location>
</feature>
<gene>
    <name evidence="3" type="ORF">SO694_00041160</name>
</gene>
<keyword evidence="2" id="KW-1133">Transmembrane helix</keyword>
<evidence type="ECO:0000313" key="4">
    <source>
        <dbReference type="Proteomes" id="UP001363151"/>
    </source>
</evidence>
<sequence length="462" mass="49050">MARAAPASSSEQTAPRASDAHDDAPAPPADDAPAPRESFAGAVDASGCARGRVASRFLGNDLLGGHSRCTAIPLLTLMVFLQFVLTFAAVSAGNVPGAPLSWSAFSVVGLGLFTYVSVRRHDDFAGSYEDRCFLVVNPITGAVAVGLHLAILVAVATGRDADWLQHWRRLRARARGARRLLEPRREPRPPGATFAIHPGFAVAVDGGRLVVGRVGGGRGAVKLSDVFFEEEAPAEPVAAPPPAEPVAAAPAAEPRGASFRPSSAARRRRAAAAAALSRAAVLARDTSVVGAQFFLMSLGYIIVENALVFFIFADGYRAAARAFAVAYASYVAYGLLVGAALFVSRVLTSVVFCLFHLASLDVCVLPERYAHLDASHVAFMSLVYAHRRHHDAALHVAAEAFAARKPRHSRARTRGCTSELYAWTRSLPEDRALTTTTRFRVTTAPPDARRTSVVAPRAETPT</sequence>
<feature type="transmembrane region" description="Helical" evidence="2">
    <location>
        <begin position="72"/>
        <end position="93"/>
    </location>
</feature>
<evidence type="ECO:0000256" key="2">
    <source>
        <dbReference type="SAM" id="Phobius"/>
    </source>
</evidence>
<feature type="transmembrane region" description="Helical" evidence="2">
    <location>
        <begin position="325"/>
        <end position="358"/>
    </location>
</feature>
<feature type="region of interest" description="Disordered" evidence="1">
    <location>
        <begin position="235"/>
        <end position="263"/>
    </location>
</feature>
<feature type="transmembrane region" description="Helical" evidence="2">
    <location>
        <begin position="293"/>
        <end position="313"/>
    </location>
</feature>
<reference evidence="3 4" key="1">
    <citation type="submission" date="2024-03" db="EMBL/GenBank/DDBJ databases">
        <title>Aureococcus anophagefferens CCMP1851 and Kratosvirus quantuckense: Draft genome of a second virus-susceptible host strain in the model system.</title>
        <authorList>
            <person name="Chase E."/>
            <person name="Truchon A.R."/>
            <person name="Schepens W."/>
            <person name="Wilhelm S.W."/>
        </authorList>
    </citation>
    <scope>NUCLEOTIDE SEQUENCE [LARGE SCALE GENOMIC DNA]</scope>
    <source>
        <strain evidence="3 4">CCMP1851</strain>
    </source>
</reference>
<evidence type="ECO:0000313" key="3">
    <source>
        <dbReference type="EMBL" id="KAK7248772.1"/>
    </source>
</evidence>
<keyword evidence="4" id="KW-1185">Reference proteome</keyword>
<comment type="caution">
    <text evidence="3">The sequence shown here is derived from an EMBL/GenBank/DDBJ whole genome shotgun (WGS) entry which is preliminary data.</text>
</comment>
<accession>A0ABR1G634</accession>
<dbReference type="EMBL" id="JBBJCI010000086">
    <property type="protein sequence ID" value="KAK7248772.1"/>
    <property type="molecule type" value="Genomic_DNA"/>
</dbReference>
<organism evidence="3 4">
    <name type="scientific">Aureococcus anophagefferens</name>
    <name type="common">Harmful bloom alga</name>
    <dbReference type="NCBI Taxonomy" id="44056"/>
    <lineage>
        <taxon>Eukaryota</taxon>
        <taxon>Sar</taxon>
        <taxon>Stramenopiles</taxon>
        <taxon>Ochrophyta</taxon>
        <taxon>Pelagophyceae</taxon>
        <taxon>Pelagomonadales</taxon>
        <taxon>Pelagomonadaceae</taxon>
        <taxon>Aureococcus</taxon>
    </lineage>
</organism>
<protein>
    <submittedName>
        <fullName evidence="3">Uncharacterized protein</fullName>
    </submittedName>
</protein>
<evidence type="ECO:0000256" key="1">
    <source>
        <dbReference type="SAM" id="MobiDB-lite"/>
    </source>
</evidence>